<dbReference type="InterPro" id="IPR036249">
    <property type="entry name" value="Thioredoxin-like_sf"/>
</dbReference>
<evidence type="ECO:0000313" key="4">
    <source>
        <dbReference type="EMBL" id="QNJ98602.1"/>
    </source>
</evidence>
<comment type="similarity">
    <text evidence="1 3">Belongs to the ArsC family.</text>
</comment>
<dbReference type="GO" id="GO:0008794">
    <property type="term" value="F:arsenate reductase (glutaredoxin) activity"/>
    <property type="evidence" value="ECO:0007669"/>
    <property type="project" value="InterPro"/>
</dbReference>
<evidence type="ECO:0000313" key="5">
    <source>
        <dbReference type="Proteomes" id="UP000515514"/>
    </source>
</evidence>
<proteinExistence type="inferred from homology"/>
<dbReference type="PANTHER" id="PTHR30041:SF4">
    <property type="entry name" value="ARSENATE REDUCTASE"/>
    <property type="match status" value="1"/>
</dbReference>
<dbReference type="Proteomes" id="UP000515514">
    <property type="component" value="Chromosome"/>
</dbReference>
<dbReference type="InterPro" id="IPR006660">
    <property type="entry name" value="Arsenate_reductase-like"/>
</dbReference>
<dbReference type="Gene3D" id="3.40.30.10">
    <property type="entry name" value="Glutaredoxin"/>
    <property type="match status" value="1"/>
</dbReference>
<dbReference type="EMBL" id="CP052909">
    <property type="protein sequence ID" value="QNJ98602.1"/>
    <property type="molecule type" value="Genomic_DNA"/>
</dbReference>
<sequence length="113" mass="12829">MTTIYHNPRCSKSRECLLLLENQSKEVTVVNYIKDPLSKAQIEKLIKLLGINPIDLVRTNETEWKENYKGKKLTDAQIITALQKHPKLIQRPIVVQGDKAVIARPAEVALSIL</sequence>
<dbReference type="PROSITE" id="PS51353">
    <property type="entry name" value="ARSC"/>
    <property type="match status" value="1"/>
</dbReference>
<evidence type="ECO:0000256" key="1">
    <source>
        <dbReference type="ARBA" id="ARBA00007198"/>
    </source>
</evidence>
<evidence type="ECO:0000256" key="3">
    <source>
        <dbReference type="PROSITE-ProRule" id="PRU01282"/>
    </source>
</evidence>
<accession>A0A7G8PW86</accession>
<dbReference type="AlphaFoldDB" id="A0A7G8PW86"/>
<dbReference type="CDD" id="cd03034">
    <property type="entry name" value="ArsC_ArsC"/>
    <property type="match status" value="1"/>
</dbReference>
<dbReference type="Pfam" id="PF03960">
    <property type="entry name" value="ArsC"/>
    <property type="match status" value="1"/>
</dbReference>
<reference evidence="4 5" key="1">
    <citation type="submission" date="2020-04" db="EMBL/GenBank/DDBJ databases">
        <title>Genome sequence of Altibacter aquimarinus strain ALE3EI.</title>
        <authorList>
            <person name="Oh H.-M."/>
            <person name="Jang D."/>
        </authorList>
    </citation>
    <scope>NUCLEOTIDE SEQUENCE [LARGE SCALE GENOMIC DNA]</scope>
    <source>
        <strain evidence="4 5">ALE3EI</strain>
    </source>
</reference>
<gene>
    <name evidence="4" type="ORF">ALE3EI_2055</name>
</gene>
<dbReference type="KEGG" id="alti:ALE3EI_2055"/>
<dbReference type="InterPro" id="IPR006659">
    <property type="entry name" value="Arsenate_reductase"/>
</dbReference>
<keyword evidence="2" id="KW-0560">Oxidoreductase</keyword>
<organism evidence="4 5">
    <name type="scientific">Constantimarinum furrinae</name>
    <dbReference type="NCBI Taxonomy" id="2562285"/>
    <lineage>
        <taxon>Bacteria</taxon>
        <taxon>Pseudomonadati</taxon>
        <taxon>Bacteroidota</taxon>
        <taxon>Flavobacteriia</taxon>
        <taxon>Flavobacteriales</taxon>
        <taxon>Flavobacteriaceae</taxon>
        <taxon>Altibacter/Constantimarinum group</taxon>
        <taxon>Constantimarinum</taxon>
    </lineage>
</organism>
<name>A0A7G8PW86_9FLAO</name>
<dbReference type="RefSeq" id="WP_186988382.1">
    <property type="nucleotide sequence ID" value="NZ_CP052909.1"/>
</dbReference>
<dbReference type="PANTHER" id="PTHR30041">
    <property type="entry name" value="ARSENATE REDUCTASE"/>
    <property type="match status" value="1"/>
</dbReference>
<keyword evidence="5" id="KW-1185">Reference proteome</keyword>
<dbReference type="NCBIfam" id="TIGR00014">
    <property type="entry name" value="arsC"/>
    <property type="match status" value="1"/>
</dbReference>
<evidence type="ECO:0000256" key="2">
    <source>
        <dbReference type="ARBA" id="ARBA00023002"/>
    </source>
</evidence>
<protein>
    <submittedName>
        <fullName evidence="4">Arsenate reductase</fullName>
    </submittedName>
</protein>
<dbReference type="SUPFAM" id="SSF52833">
    <property type="entry name" value="Thioredoxin-like"/>
    <property type="match status" value="1"/>
</dbReference>